<evidence type="ECO:0000313" key="6">
    <source>
        <dbReference type="Proteomes" id="UP000001062"/>
    </source>
</evidence>
<dbReference type="Gene3D" id="6.10.340.10">
    <property type="match status" value="1"/>
</dbReference>
<dbReference type="Pfam" id="PF00563">
    <property type="entry name" value="EAL"/>
    <property type="match status" value="1"/>
</dbReference>
<dbReference type="InterPro" id="IPR052155">
    <property type="entry name" value="Biofilm_reg_signaling"/>
</dbReference>
<dbReference type="KEGG" id="mme:Marme_1162"/>
<dbReference type="OrthoDB" id="9804951at2"/>
<dbReference type="PANTHER" id="PTHR44757:SF2">
    <property type="entry name" value="BIOFILM ARCHITECTURE MAINTENANCE PROTEIN MBAA"/>
    <property type="match status" value="1"/>
</dbReference>
<dbReference type="GO" id="GO:0016020">
    <property type="term" value="C:membrane"/>
    <property type="evidence" value="ECO:0007669"/>
    <property type="project" value="InterPro"/>
</dbReference>
<dbReference type="InterPro" id="IPR000014">
    <property type="entry name" value="PAS"/>
</dbReference>
<reference evidence="5 6" key="1">
    <citation type="journal article" date="2012" name="Stand. Genomic Sci.">
        <title>Complete genome sequence of the melanogenic marine bacterium Marinomonas mediterranea type strain (MMB-1(T)).</title>
        <authorList>
            <person name="Lucas-Elio P."/>
            <person name="Goodwin L."/>
            <person name="Woyke T."/>
            <person name="Pitluck S."/>
            <person name="Nolan M."/>
            <person name="Kyrpides N.C."/>
            <person name="Detter J.C."/>
            <person name="Copeland A."/>
            <person name="Teshima H."/>
            <person name="Bruce D."/>
            <person name="Detter C."/>
            <person name="Tapia R."/>
            <person name="Han S."/>
            <person name="Land M.L."/>
            <person name="Ivanova N."/>
            <person name="Mikhailova N."/>
            <person name="Johnston A.W."/>
            <person name="Sanchez-Amat A."/>
        </authorList>
    </citation>
    <scope>NUCLEOTIDE SEQUENCE [LARGE SCALE GENOMIC DNA]</scope>
    <source>
        <strain evidence="6">ATCC 700492 / JCM 21426 / NBRC 103028 / MMB-1</strain>
    </source>
</reference>
<dbReference type="InterPro" id="IPR035965">
    <property type="entry name" value="PAS-like_dom_sf"/>
</dbReference>
<dbReference type="STRING" id="717774.Marme_1162"/>
<keyword evidence="6" id="KW-1185">Reference proteome</keyword>
<dbReference type="Gene3D" id="3.20.20.450">
    <property type="entry name" value="EAL domain"/>
    <property type="match status" value="1"/>
</dbReference>
<dbReference type="NCBIfam" id="TIGR00229">
    <property type="entry name" value="sensory_box"/>
    <property type="match status" value="1"/>
</dbReference>
<dbReference type="AlphaFoldDB" id="F2JU16"/>
<dbReference type="eggNOG" id="COG5001">
    <property type="taxonomic scope" value="Bacteria"/>
</dbReference>
<dbReference type="InterPro" id="IPR000160">
    <property type="entry name" value="GGDEF_dom"/>
</dbReference>
<evidence type="ECO:0000256" key="1">
    <source>
        <dbReference type="SAM" id="Phobius"/>
    </source>
</evidence>
<dbReference type="PANTHER" id="PTHR44757">
    <property type="entry name" value="DIGUANYLATE CYCLASE DGCP"/>
    <property type="match status" value="1"/>
</dbReference>
<dbReference type="InterPro" id="IPR003660">
    <property type="entry name" value="HAMP_dom"/>
</dbReference>
<accession>F2JU16</accession>
<organism evidence="5 6">
    <name type="scientific">Marinomonas mediterranea (strain ATCC 700492 / JCM 21426 / NBRC 103028 / MMB-1)</name>
    <dbReference type="NCBI Taxonomy" id="717774"/>
    <lineage>
        <taxon>Bacteria</taxon>
        <taxon>Pseudomonadati</taxon>
        <taxon>Pseudomonadota</taxon>
        <taxon>Gammaproteobacteria</taxon>
        <taxon>Oceanospirillales</taxon>
        <taxon>Oceanospirillaceae</taxon>
        <taxon>Marinomonas</taxon>
    </lineage>
</organism>
<dbReference type="InterPro" id="IPR029787">
    <property type="entry name" value="Nucleotide_cyclase"/>
</dbReference>
<dbReference type="CDD" id="cd01948">
    <property type="entry name" value="EAL"/>
    <property type="match status" value="1"/>
</dbReference>
<gene>
    <name evidence="5" type="ordered locus">Marme_1162</name>
</gene>
<dbReference type="InterPro" id="IPR043128">
    <property type="entry name" value="Rev_trsase/Diguanyl_cyclase"/>
</dbReference>
<dbReference type="PATRIC" id="fig|717774.3.peg.1205"/>
<keyword evidence="1" id="KW-0812">Transmembrane</keyword>
<evidence type="ECO:0000259" key="4">
    <source>
        <dbReference type="PROSITE" id="PS50887"/>
    </source>
</evidence>
<keyword evidence="1" id="KW-0472">Membrane</keyword>
<dbReference type="HOGENOM" id="CLU_000445_70_20_6"/>
<name>F2JU16_MARM1</name>
<dbReference type="RefSeq" id="WP_013660342.1">
    <property type="nucleotide sequence ID" value="NC_015276.1"/>
</dbReference>
<proteinExistence type="predicted"/>
<sequence length="977" mass="109889">MIYHVQSITRRLKFKAMVALTAIVSIIAAVGWFGVNLSNTVFTSVSVTTETHLPLLTKTISATNAMYDLNTSSLNLLRACEAADGSHRNLPEDHVEKDLLTMTKLSDFLGMLGLSEHQRKLKSAIMESRSAFEDLANICDIQTKLQQGFSKQLKEVLEQANVMLGQLELEKASHNSAVNLNKESWVYVEELVLLELITSEIKHIVQRLREHSHSAALVYSGNNVVEQNEISLERLNKYLNAASSNGPSVQIDTELSHDIFTQLYEFSNALSSRNGLHDIWRRTNLFYSGTSITRLAISRTGLALSSVLSGVEEEARARYQVARQSTYDTLEQSKQSLIFITAVPVFVLLGLGILLSLRLIQPIESLTKFVLRLRESEELGQTMPEALLVRKDELGTLAYQFDALVTELNQARKRLLDESEEKIKTQLDRLSIAFETIPEGLCMTDAKGQLLLCNERFKALYELHKDEVQQGTPFRDVLRICNRRGAKLIPNMSDGESRSYLYEKYRIGAEHEKRIISVRTAETIEGGLISVHDDITQRKQQQEQIEHLAYHDTLTHLPNRRLFLDDCQGLIRESDHTPELTVFFMDLDLFKKVNDTLGHPIGDQLLVAVSERLKSNFSAYGQIYRVGGDEFAMLIQGIEDISELQSLAQKIIGAVSSPYVIQKNHILIGVSIGISRAPIDGIDTSQLMKSADLAMYHSKEEGRNQYSFFVPEMSQAIKDKREMEMQLRDALSNGELELAYQPKWGFRSGEVEGFEALLRWPHKTRGPISPADFIPIAEETGLIVEIGEWVLLHACMEAMHWPNDIEVSVNVSPIQFSAKSLLKDVRSALAQSGLPPERLELEITEGALMQDTDANLEILEAIREMGIKIALDDFGTGYSSLGYIRRFSFDRIKIDKSFINDVLTSKDSQAVVQAVCGICANLNIESVAEGIEEQIQLDYLNKEGCSQAQGYLIAKPMKPEIVSEFLERPHRYLTKTS</sequence>
<dbReference type="SMART" id="SM00052">
    <property type="entry name" value="EAL"/>
    <property type="match status" value="1"/>
</dbReference>
<dbReference type="PROSITE" id="PS50883">
    <property type="entry name" value="EAL"/>
    <property type="match status" value="1"/>
</dbReference>
<protein>
    <submittedName>
        <fullName evidence="5">Diguanylate cyclase/phosphodiesterase with PAS/PAC sensor(S)</fullName>
    </submittedName>
</protein>
<dbReference type="PROSITE" id="PS50885">
    <property type="entry name" value="HAMP"/>
    <property type="match status" value="1"/>
</dbReference>
<dbReference type="NCBIfam" id="TIGR00254">
    <property type="entry name" value="GGDEF"/>
    <property type="match status" value="1"/>
</dbReference>
<keyword evidence="1" id="KW-1133">Transmembrane helix</keyword>
<dbReference type="SMART" id="SM00267">
    <property type="entry name" value="GGDEF"/>
    <property type="match status" value="1"/>
</dbReference>
<dbReference type="PROSITE" id="PS50887">
    <property type="entry name" value="GGDEF"/>
    <property type="match status" value="1"/>
</dbReference>
<feature type="domain" description="GGDEF" evidence="4">
    <location>
        <begin position="578"/>
        <end position="711"/>
    </location>
</feature>
<dbReference type="SMART" id="SM00091">
    <property type="entry name" value="PAS"/>
    <property type="match status" value="1"/>
</dbReference>
<feature type="domain" description="HAMP" evidence="3">
    <location>
        <begin position="357"/>
        <end position="413"/>
    </location>
</feature>
<dbReference type="SUPFAM" id="SSF141868">
    <property type="entry name" value="EAL domain-like"/>
    <property type="match status" value="1"/>
</dbReference>
<dbReference type="CDD" id="cd01949">
    <property type="entry name" value="GGDEF"/>
    <property type="match status" value="1"/>
</dbReference>
<dbReference type="Gene3D" id="3.30.450.20">
    <property type="entry name" value="PAS domain"/>
    <property type="match status" value="1"/>
</dbReference>
<feature type="domain" description="EAL" evidence="2">
    <location>
        <begin position="720"/>
        <end position="970"/>
    </location>
</feature>
<dbReference type="InterPro" id="IPR001633">
    <property type="entry name" value="EAL_dom"/>
</dbReference>
<evidence type="ECO:0000313" key="5">
    <source>
        <dbReference type="EMBL" id="ADZ90437.1"/>
    </source>
</evidence>
<dbReference type="GO" id="GO:0007165">
    <property type="term" value="P:signal transduction"/>
    <property type="evidence" value="ECO:0007669"/>
    <property type="project" value="InterPro"/>
</dbReference>
<dbReference type="Proteomes" id="UP000001062">
    <property type="component" value="Chromosome"/>
</dbReference>
<dbReference type="EMBL" id="CP002583">
    <property type="protein sequence ID" value="ADZ90437.1"/>
    <property type="molecule type" value="Genomic_DNA"/>
</dbReference>
<dbReference type="Pfam" id="PF12860">
    <property type="entry name" value="PAS_7"/>
    <property type="match status" value="1"/>
</dbReference>
<dbReference type="Pfam" id="PF00990">
    <property type="entry name" value="GGDEF"/>
    <property type="match status" value="1"/>
</dbReference>
<dbReference type="Gene3D" id="3.30.70.270">
    <property type="match status" value="1"/>
</dbReference>
<evidence type="ECO:0000259" key="3">
    <source>
        <dbReference type="PROSITE" id="PS50885"/>
    </source>
</evidence>
<dbReference type="SUPFAM" id="SSF55785">
    <property type="entry name" value="PYP-like sensor domain (PAS domain)"/>
    <property type="match status" value="1"/>
</dbReference>
<feature type="transmembrane region" description="Helical" evidence="1">
    <location>
        <begin position="12"/>
        <end position="35"/>
    </location>
</feature>
<evidence type="ECO:0000259" key="2">
    <source>
        <dbReference type="PROSITE" id="PS50883"/>
    </source>
</evidence>
<dbReference type="InterPro" id="IPR035919">
    <property type="entry name" value="EAL_sf"/>
</dbReference>
<dbReference type="SUPFAM" id="SSF55073">
    <property type="entry name" value="Nucleotide cyclase"/>
    <property type="match status" value="1"/>
</dbReference>